<gene>
    <name evidence="2" type="ORF">PENANT_c018G10783</name>
</gene>
<accession>A0A1V6Q284</accession>
<evidence type="ECO:0000313" key="3">
    <source>
        <dbReference type="Proteomes" id="UP000191672"/>
    </source>
</evidence>
<evidence type="ECO:0000256" key="1">
    <source>
        <dbReference type="SAM" id="MobiDB-lite"/>
    </source>
</evidence>
<reference evidence="3" key="1">
    <citation type="journal article" date="2017" name="Nat. Microbiol.">
        <title>Global analysis of biosynthetic gene clusters reveals vast potential of secondary metabolite production in Penicillium species.</title>
        <authorList>
            <person name="Nielsen J.C."/>
            <person name="Grijseels S."/>
            <person name="Prigent S."/>
            <person name="Ji B."/>
            <person name="Dainat J."/>
            <person name="Nielsen K.F."/>
            <person name="Frisvad J.C."/>
            <person name="Workman M."/>
            <person name="Nielsen J."/>
        </authorList>
    </citation>
    <scope>NUCLEOTIDE SEQUENCE [LARGE SCALE GENOMIC DNA]</scope>
    <source>
        <strain evidence="3">IBT 31811</strain>
    </source>
</reference>
<dbReference type="AlphaFoldDB" id="A0A1V6Q284"/>
<feature type="region of interest" description="Disordered" evidence="1">
    <location>
        <begin position="1"/>
        <end position="23"/>
    </location>
</feature>
<dbReference type="OrthoDB" id="76567at2759"/>
<evidence type="ECO:0000313" key="2">
    <source>
        <dbReference type="EMBL" id="OQD83157.1"/>
    </source>
</evidence>
<dbReference type="EMBL" id="MDYN01000018">
    <property type="protein sequence ID" value="OQD83157.1"/>
    <property type="molecule type" value="Genomic_DNA"/>
</dbReference>
<name>A0A1V6Q284_9EURO</name>
<protein>
    <submittedName>
        <fullName evidence="2">Uncharacterized protein</fullName>
    </submittedName>
</protein>
<comment type="caution">
    <text evidence="2">The sequence shown here is derived from an EMBL/GenBank/DDBJ whole genome shotgun (WGS) entry which is preliminary data.</text>
</comment>
<sequence>MSLSVDFGLATPPRPQTRQNRTPTEQEMFDLELQRIDHDRFNLPYATHLIGSSVAGIRKVITQKYEDTKHGTQYLKFSNVPPSIASNYISKGCRQSYDASSRILIITIPGRIHDSAAPHFAFALQTAIVEANLEDETQATGSGRVKGNMCYKEPDGSWIPSTPPPTDDTWPSVVAEVAYSESSRRLHLDASWWLANSQGEVKVVILIFVDQERANITFESIINSQPIITLRNGRPRFQPVTRQKIEVSRPPGGSTMPVSCVPAEPLHVSCEELLRRAPVPPETDADIPVQSLIKVATKIWNIQHV</sequence>
<proteinExistence type="predicted"/>
<dbReference type="Proteomes" id="UP000191672">
    <property type="component" value="Unassembled WGS sequence"/>
</dbReference>
<keyword evidence="3" id="KW-1185">Reference proteome</keyword>
<organism evidence="2 3">
    <name type="scientific">Penicillium antarcticum</name>
    <dbReference type="NCBI Taxonomy" id="416450"/>
    <lineage>
        <taxon>Eukaryota</taxon>
        <taxon>Fungi</taxon>
        <taxon>Dikarya</taxon>
        <taxon>Ascomycota</taxon>
        <taxon>Pezizomycotina</taxon>
        <taxon>Eurotiomycetes</taxon>
        <taxon>Eurotiomycetidae</taxon>
        <taxon>Eurotiales</taxon>
        <taxon>Aspergillaceae</taxon>
        <taxon>Penicillium</taxon>
    </lineage>
</organism>